<accession>A0A699JMJ9</accession>
<comment type="caution">
    <text evidence="2">The sequence shown here is derived from an EMBL/GenBank/DDBJ whole genome shotgun (WGS) entry which is preliminary data.</text>
</comment>
<feature type="region of interest" description="Disordered" evidence="1">
    <location>
        <begin position="1"/>
        <end position="23"/>
    </location>
</feature>
<protein>
    <submittedName>
        <fullName evidence="2">Uncharacterized protein</fullName>
    </submittedName>
</protein>
<gene>
    <name evidence="2" type="ORF">Tci_618548</name>
</gene>
<reference evidence="2" key="1">
    <citation type="journal article" date="2019" name="Sci. Rep.">
        <title>Draft genome of Tanacetum cinerariifolium, the natural source of mosquito coil.</title>
        <authorList>
            <person name="Yamashiro T."/>
            <person name="Shiraishi A."/>
            <person name="Satake H."/>
            <person name="Nakayama K."/>
        </authorList>
    </citation>
    <scope>NUCLEOTIDE SEQUENCE</scope>
</reference>
<proteinExistence type="predicted"/>
<dbReference type="AlphaFoldDB" id="A0A699JMJ9"/>
<feature type="non-terminal residue" evidence="2">
    <location>
        <position position="1"/>
    </location>
</feature>
<evidence type="ECO:0000256" key="1">
    <source>
        <dbReference type="SAM" id="MobiDB-lite"/>
    </source>
</evidence>
<evidence type="ECO:0000313" key="2">
    <source>
        <dbReference type="EMBL" id="GFA46576.1"/>
    </source>
</evidence>
<organism evidence="2">
    <name type="scientific">Tanacetum cinerariifolium</name>
    <name type="common">Dalmatian daisy</name>
    <name type="synonym">Chrysanthemum cinerariifolium</name>
    <dbReference type="NCBI Taxonomy" id="118510"/>
    <lineage>
        <taxon>Eukaryota</taxon>
        <taxon>Viridiplantae</taxon>
        <taxon>Streptophyta</taxon>
        <taxon>Embryophyta</taxon>
        <taxon>Tracheophyta</taxon>
        <taxon>Spermatophyta</taxon>
        <taxon>Magnoliopsida</taxon>
        <taxon>eudicotyledons</taxon>
        <taxon>Gunneridae</taxon>
        <taxon>Pentapetalae</taxon>
        <taxon>asterids</taxon>
        <taxon>campanulids</taxon>
        <taxon>Asterales</taxon>
        <taxon>Asteraceae</taxon>
        <taxon>Asteroideae</taxon>
        <taxon>Anthemideae</taxon>
        <taxon>Anthemidinae</taxon>
        <taxon>Tanacetum</taxon>
    </lineage>
</organism>
<name>A0A699JMJ9_TANCI</name>
<dbReference type="EMBL" id="BKCJ010428916">
    <property type="protein sequence ID" value="GFA46576.1"/>
    <property type="molecule type" value="Genomic_DNA"/>
</dbReference>
<sequence>TRNREFHKLHRGGGGQSATHSPSTAAAAAGKAAAVVVVPAVVVDSCKPAAVGVVSGAWRQWVVYRWWWRGAPAEGGGSEGDEVIGGVEGGAPYRSGYGERFWVRRKSSQENFSGGRWLEVAVAGRRPAGEEGERKEMAIWSSSVHFRVSSKTKKLSGMLFYIKLF</sequence>